<gene>
    <name evidence="1" type="ORF">BABINDRAFT_159983</name>
</gene>
<name>A0A1E3QVP6_9ASCO</name>
<dbReference type="GeneID" id="30145847"/>
<keyword evidence="2" id="KW-1185">Reference proteome</keyword>
<proteinExistence type="predicted"/>
<protein>
    <submittedName>
        <fullName evidence="1">Uncharacterized protein</fullName>
    </submittedName>
</protein>
<dbReference type="AlphaFoldDB" id="A0A1E3QVP6"/>
<dbReference type="EMBL" id="KV454427">
    <property type="protein sequence ID" value="ODQ81736.1"/>
    <property type="molecule type" value="Genomic_DNA"/>
</dbReference>
<evidence type="ECO:0000313" key="2">
    <source>
        <dbReference type="Proteomes" id="UP000094336"/>
    </source>
</evidence>
<dbReference type="Proteomes" id="UP000094336">
    <property type="component" value="Unassembled WGS sequence"/>
</dbReference>
<evidence type="ECO:0000313" key="1">
    <source>
        <dbReference type="EMBL" id="ODQ81736.1"/>
    </source>
</evidence>
<sequence length="51" mass="5860">MVSWSSWLWHLLNTQNVPSPTLSEIIPFLLDSNRFLRCSQHCDSCLVEAAL</sequence>
<organism evidence="1 2">
    <name type="scientific">Babjeviella inositovora NRRL Y-12698</name>
    <dbReference type="NCBI Taxonomy" id="984486"/>
    <lineage>
        <taxon>Eukaryota</taxon>
        <taxon>Fungi</taxon>
        <taxon>Dikarya</taxon>
        <taxon>Ascomycota</taxon>
        <taxon>Saccharomycotina</taxon>
        <taxon>Pichiomycetes</taxon>
        <taxon>Serinales incertae sedis</taxon>
        <taxon>Babjeviella</taxon>
    </lineage>
</organism>
<dbReference type="RefSeq" id="XP_018987064.1">
    <property type="nucleotide sequence ID" value="XM_019127994.1"/>
</dbReference>
<accession>A0A1E3QVP6</accession>
<reference evidence="2" key="1">
    <citation type="submission" date="2016-05" db="EMBL/GenBank/DDBJ databases">
        <title>Comparative genomics of biotechnologically important yeasts.</title>
        <authorList>
            <consortium name="DOE Joint Genome Institute"/>
            <person name="Riley R."/>
            <person name="Haridas S."/>
            <person name="Wolfe K.H."/>
            <person name="Lopes M.R."/>
            <person name="Hittinger C.T."/>
            <person name="Goker M."/>
            <person name="Salamov A."/>
            <person name="Wisecaver J."/>
            <person name="Long T.M."/>
            <person name="Aerts A.L."/>
            <person name="Barry K."/>
            <person name="Choi C."/>
            <person name="Clum A."/>
            <person name="Coughlan A.Y."/>
            <person name="Deshpande S."/>
            <person name="Douglass A.P."/>
            <person name="Hanson S.J."/>
            <person name="Klenk H.-P."/>
            <person name="Labutti K."/>
            <person name="Lapidus A."/>
            <person name="Lindquist E."/>
            <person name="Lipzen A."/>
            <person name="Meier-Kolthoff J.P."/>
            <person name="Ohm R.A."/>
            <person name="Otillar R.P."/>
            <person name="Pangilinan J."/>
            <person name="Peng Y."/>
            <person name="Rokas A."/>
            <person name="Rosa C.A."/>
            <person name="Scheuner C."/>
            <person name="Sibirny A.A."/>
            <person name="Slot J.C."/>
            <person name="Stielow J.B."/>
            <person name="Sun H."/>
            <person name="Kurtzman C.P."/>
            <person name="Blackwell M."/>
            <person name="Grigoriev I.V."/>
            <person name="Jeffries T.W."/>
        </authorList>
    </citation>
    <scope>NUCLEOTIDE SEQUENCE [LARGE SCALE GENOMIC DNA]</scope>
    <source>
        <strain evidence="2">NRRL Y-12698</strain>
    </source>
</reference>